<dbReference type="Proteomes" id="UP000663802">
    <property type="component" value="Unassembled WGS sequence"/>
</dbReference>
<evidence type="ECO:0000256" key="1">
    <source>
        <dbReference type="ARBA" id="ARBA00008345"/>
    </source>
</evidence>
<dbReference type="PANTHER" id="PTHR31559">
    <property type="entry name" value="PYRIDOXAL 5'-PHOSPHATE SYNTHASE SUBUNIT SNO"/>
    <property type="match status" value="1"/>
</dbReference>
<dbReference type="EMBL" id="BMBA01000001">
    <property type="protein sequence ID" value="GFZ30207.1"/>
    <property type="molecule type" value="Genomic_DNA"/>
</dbReference>
<feature type="active site" description="Charge relay system" evidence="7">
    <location>
        <position position="170"/>
    </location>
</feature>
<dbReference type="PIRSF" id="PIRSF005639">
    <property type="entry name" value="Glut_amidoT_SNO"/>
    <property type="match status" value="1"/>
</dbReference>
<dbReference type="EC" id="4.3.3.6" evidence="7"/>
<dbReference type="CDD" id="cd01749">
    <property type="entry name" value="GATase1_PB"/>
    <property type="match status" value="1"/>
</dbReference>
<dbReference type="PROSITE" id="PS51130">
    <property type="entry name" value="PDXT_SNO_2"/>
    <property type="match status" value="1"/>
</dbReference>
<dbReference type="EC" id="3.5.1.2" evidence="7"/>
<dbReference type="InterPro" id="IPR029062">
    <property type="entry name" value="Class_I_gatase-like"/>
</dbReference>
<protein>
    <recommendedName>
        <fullName evidence="7">Pyridoxal 5'-phosphate synthase subunit PdxT</fullName>
        <ecNumber evidence="7">4.3.3.6</ecNumber>
    </recommendedName>
    <alternativeName>
        <fullName evidence="7">Pdx2</fullName>
    </alternativeName>
    <alternativeName>
        <fullName evidence="7">Pyridoxal 5'-phosphate synthase glutaminase subunit</fullName>
        <ecNumber evidence="7">3.5.1.2</ecNumber>
    </alternativeName>
</protein>
<evidence type="ECO:0000256" key="6">
    <source>
        <dbReference type="ARBA" id="ARBA00049534"/>
    </source>
</evidence>
<evidence type="ECO:0000256" key="5">
    <source>
        <dbReference type="ARBA" id="ARBA00023239"/>
    </source>
</evidence>
<comment type="subunit">
    <text evidence="7">In the presence of PdxS, forms a dodecamer of heterodimers. Only shows activity in the heterodimer.</text>
</comment>
<evidence type="ECO:0000256" key="7">
    <source>
        <dbReference type="HAMAP-Rule" id="MF_01615"/>
    </source>
</evidence>
<keyword evidence="9" id="KW-1185">Reference proteome</keyword>
<keyword evidence="2 7" id="KW-0378">Hydrolase</keyword>
<evidence type="ECO:0000313" key="9">
    <source>
        <dbReference type="Proteomes" id="UP000663802"/>
    </source>
</evidence>
<evidence type="ECO:0000256" key="3">
    <source>
        <dbReference type="ARBA" id="ARBA00022898"/>
    </source>
</evidence>
<comment type="catalytic activity">
    <reaction evidence="7">
        <text>aldehydo-D-ribose 5-phosphate + D-glyceraldehyde 3-phosphate + L-glutamine = pyridoxal 5'-phosphate + L-glutamate + phosphate + 3 H2O + H(+)</text>
        <dbReference type="Rhea" id="RHEA:31507"/>
        <dbReference type="ChEBI" id="CHEBI:15377"/>
        <dbReference type="ChEBI" id="CHEBI:15378"/>
        <dbReference type="ChEBI" id="CHEBI:29985"/>
        <dbReference type="ChEBI" id="CHEBI:43474"/>
        <dbReference type="ChEBI" id="CHEBI:58273"/>
        <dbReference type="ChEBI" id="CHEBI:58359"/>
        <dbReference type="ChEBI" id="CHEBI:59776"/>
        <dbReference type="ChEBI" id="CHEBI:597326"/>
        <dbReference type="EC" id="4.3.3.6"/>
    </reaction>
</comment>
<accession>A0ABQ1E623</accession>
<dbReference type="PANTHER" id="PTHR31559:SF0">
    <property type="entry name" value="PYRIDOXAL 5'-PHOSPHATE SYNTHASE SUBUNIT SNO1-RELATED"/>
    <property type="match status" value="1"/>
</dbReference>
<feature type="binding site" evidence="7">
    <location>
        <begin position="46"/>
        <end position="48"/>
    </location>
    <ligand>
        <name>L-glutamine</name>
        <dbReference type="ChEBI" id="CHEBI:58359"/>
    </ligand>
</feature>
<feature type="active site" description="Charge relay system" evidence="7">
    <location>
        <position position="172"/>
    </location>
</feature>
<organism evidence="8 9">
    <name type="scientific">Clostridium zeae</name>
    <dbReference type="NCBI Taxonomy" id="2759022"/>
    <lineage>
        <taxon>Bacteria</taxon>
        <taxon>Bacillati</taxon>
        <taxon>Bacillota</taxon>
        <taxon>Clostridia</taxon>
        <taxon>Eubacteriales</taxon>
        <taxon>Clostridiaceae</taxon>
        <taxon>Clostridium</taxon>
    </lineage>
</organism>
<dbReference type="PROSITE" id="PS51273">
    <property type="entry name" value="GATASE_TYPE_1"/>
    <property type="match status" value="1"/>
</dbReference>
<keyword evidence="5 7" id="KW-0456">Lyase</keyword>
<gene>
    <name evidence="7 8" type="primary">pdxT</name>
    <name evidence="8" type="ORF">CSC2_07330</name>
</gene>
<dbReference type="NCBIfam" id="TIGR03800">
    <property type="entry name" value="PLP_synth_Pdx2"/>
    <property type="match status" value="1"/>
</dbReference>
<proteinExistence type="inferred from homology"/>
<comment type="function">
    <text evidence="7">Catalyzes the hydrolysis of glutamine to glutamate and ammonia as part of the biosynthesis of pyridoxal 5'-phosphate. The resulting ammonia molecule is channeled to the active site of PdxS.</text>
</comment>
<comment type="pathway">
    <text evidence="7">Cofactor biosynthesis; pyridoxal 5'-phosphate biosynthesis.</text>
</comment>
<keyword evidence="4 7" id="KW-0315">Glutamine amidotransferase</keyword>
<dbReference type="RefSeq" id="WP_206868199.1">
    <property type="nucleotide sequence ID" value="NZ_BMBA01000001.1"/>
</dbReference>
<evidence type="ECO:0000256" key="4">
    <source>
        <dbReference type="ARBA" id="ARBA00022962"/>
    </source>
</evidence>
<comment type="caution">
    <text evidence="8">The sequence shown here is derived from an EMBL/GenBank/DDBJ whole genome shotgun (WGS) entry which is preliminary data.</text>
</comment>
<dbReference type="PROSITE" id="PS01236">
    <property type="entry name" value="PDXT_SNO_1"/>
    <property type="match status" value="1"/>
</dbReference>
<comment type="similarity">
    <text evidence="1 7">Belongs to the glutaminase PdxT/SNO family.</text>
</comment>
<keyword evidence="3 7" id="KW-0663">Pyridoxal phosphate</keyword>
<feature type="binding site" evidence="7">
    <location>
        <position position="105"/>
    </location>
    <ligand>
        <name>L-glutamine</name>
        <dbReference type="ChEBI" id="CHEBI:58359"/>
    </ligand>
</feature>
<dbReference type="InterPro" id="IPR021196">
    <property type="entry name" value="PdxT/SNO_CS"/>
</dbReference>
<name>A0ABQ1E623_9CLOT</name>
<feature type="binding site" evidence="7">
    <location>
        <begin position="134"/>
        <end position="135"/>
    </location>
    <ligand>
        <name>L-glutamine</name>
        <dbReference type="ChEBI" id="CHEBI:58359"/>
    </ligand>
</feature>
<sequence>MKIAVLALQGGVSEHINHLKSLGCEAVEVRKAEELDGLDGLILPGGESTTVGKLLKETGILEKLRKKILNGFPVWGTCAGMILLAKKIENDESRHLQTMDITVRRNAYGGQINSFLVEQKIEQICSEPIPLVFIRAPYITKVESNVQIICKINNNIVAARQGNMLATSFHPELTNNLEMHKYFLNMCRENFSDLYELS</sequence>
<dbReference type="HAMAP" id="MF_01615">
    <property type="entry name" value="PdxT"/>
    <property type="match status" value="1"/>
</dbReference>
<dbReference type="SUPFAM" id="SSF52317">
    <property type="entry name" value="Class I glutamine amidotransferase-like"/>
    <property type="match status" value="1"/>
</dbReference>
<feature type="active site" description="Nucleophile" evidence="7">
    <location>
        <position position="78"/>
    </location>
</feature>
<evidence type="ECO:0000256" key="2">
    <source>
        <dbReference type="ARBA" id="ARBA00022801"/>
    </source>
</evidence>
<comment type="catalytic activity">
    <reaction evidence="6 7">
        <text>L-glutamine + H2O = L-glutamate + NH4(+)</text>
        <dbReference type="Rhea" id="RHEA:15889"/>
        <dbReference type="ChEBI" id="CHEBI:15377"/>
        <dbReference type="ChEBI" id="CHEBI:28938"/>
        <dbReference type="ChEBI" id="CHEBI:29985"/>
        <dbReference type="ChEBI" id="CHEBI:58359"/>
        <dbReference type="EC" id="3.5.1.2"/>
    </reaction>
</comment>
<dbReference type="InterPro" id="IPR002161">
    <property type="entry name" value="PdxT/SNO"/>
</dbReference>
<evidence type="ECO:0000313" key="8">
    <source>
        <dbReference type="EMBL" id="GFZ30207.1"/>
    </source>
</evidence>
<dbReference type="Gene3D" id="3.40.50.880">
    <property type="match status" value="1"/>
</dbReference>
<dbReference type="Pfam" id="PF01174">
    <property type="entry name" value="SNO"/>
    <property type="match status" value="1"/>
</dbReference>
<reference evidence="8 9" key="1">
    <citation type="journal article" date="2021" name="Int. J. Syst. Evol. Microbiol.">
        <title>Clostridium zeae sp. nov., isolated from corn silage.</title>
        <authorList>
            <person name="Kobayashi H."/>
            <person name="Tanizawa Y."/>
            <person name="Yagura M."/>
            <person name="Sakamoto M."/>
            <person name="Ohkuma M."/>
            <person name="Tohno M."/>
        </authorList>
    </citation>
    <scope>NUCLEOTIDE SEQUENCE [LARGE SCALE GENOMIC DNA]</scope>
    <source>
        <strain evidence="8 9">CSC2</strain>
    </source>
</reference>